<reference evidence="2" key="1">
    <citation type="submission" date="2011-08" db="EMBL/GenBank/DDBJ databases">
        <authorList>
            <person name="Rombauts S."/>
        </authorList>
    </citation>
    <scope>NUCLEOTIDE SEQUENCE</scope>
    <source>
        <strain evidence="2">London</strain>
    </source>
</reference>
<evidence type="ECO:0000313" key="1">
    <source>
        <dbReference type="EnsemblMetazoa" id="tetur32g02276.1"/>
    </source>
</evidence>
<keyword evidence="2" id="KW-1185">Reference proteome</keyword>
<protein>
    <submittedName>
        <fullName evidence="1">Uncharacterized protein</fullName>
    </submittedName>
</protein>
<proteinExistence type="predicted"/>
<name>T1L275_TETUR</name>
<accession>T1L275</accession>
<dbReference type="Proteomes" id="UP000015104">
    <property type="component" value="Unassembled WGS sequence"/>
</dbReference>
<reference evidence="1" key="2">
    <citation type="submission" date="2015-06" db="UniProtKB">
        <authorList>
            <consortium name="EnsemblMetazoa"/>
        </authorList>
    </citation>
    <scope>IDENTIFICATION</scope>
</reference>
<dbReference type="EnsemblMetazoa" id="tetur32g02276.1">
    <property type="protein sequence ID" value="tetur32g02276.1"/>
    <property type="gene ID" value="tetur32g02276"/>
</dbReference>
<dbReference type="HOGENOM" id="CLU_3160601_0_0_1"/>
<sequence>MLLTPTAGAFIIVVSEPCQQWVDANIMLIMQTCPRGWKGFKMVQRRRR</sequence>
<evidence type="ECO:0000313" key="2">
    <source>
        <dbReference type="Proteomes" id="UP000015104"/>
    </source>
</evidence>
<dbReference type="AlphaFoldDB" id="T1L275"/>
<organism evidence="1 2">
    <name type="scientific">Tetranychus urticae</name>
    <name type="common">Two-spotted spider mite</name>
    <dbReference type="NCBI Taxonomy" id="32264"/>
    <lineage>
        <taxon>Eukaryota</taxon>
        <taxon>Metazoa</taxon>
        <taxon>Ecdysozoa</taxon>
        <taxon>Arthropoda</taxon>
        <taxon>Chelicerata</taxon>
        <taxon>Arachnida</taxon>
        <taxon>Acari</taxon>
        <taxon>Acariformes</taxon>
        <taxon>Trombidiformes</taxon>
        <taxon>Prostigmata</taxon>
        <taxon>Eleutherengona</taxon>
        <taxon>Raphignathae</taxon>
        <taxon>Tetranychoidea</taxon>
        <taxon>Tetranychidae</taxon>
        <taxon>Tetranychus</taxon>
    </lineage>
</organism>
<dbReference type="EMBL" id="CAEY01000925">
    <property type="status" value="NOT_ANNOTATED_CDS"/>
    <property type="molecule type" value="Genomic_DNA"/>
</dbReference>